<sequence length="733" mass="81436">MVWTNFLLNQLDRTSLEGIVLGRGLKGCPSKKDEMASFILMDGVEIRGEHEFEAFKLAYRKGYRTDPPDEVLIRSRDTVDDIPVQTVSSGSKDIKESGEPEDSEEEVVADSVVQDGSLTKERDSNDADPKKAADNMGSDNGVQNQIDVIKANMMAMVSSNEDLKNMMMTMMKSMTSSMDTMRGQVGTIEQKMASTSMGSNGYQNDKNVTMRRNLETPMHGQGDLGNMYTPMEERLHGVEGMTYRGATAEPPSFSGGHIGNDQAKQDAWLRLGASVGYDHKKLSVQTPMIPSPDLYKTNRVPVGVTKSPTVVTVASSLKDVATFNEKKARVRINMGYRMPNCGYLESFWLLPPQWQKERPRELPLEGDDSQLSSGLLYFVKRRVDQASAQLVSQIHPLADGPYGGSGDKRGWHAVEREIVDNLDRSCLDFPKVHVDYLLNCVTKDLSQTIKQKLGPDGYRDADQVELLSTVWNILDELFRSEFTPQAESDKMQNMSKEVETGQKMVDSTKLTRLRGALPEVDVQFLRSRFPRDLTFDQLVTRVGEYFSNDLDKKSYETFARSYAQLWPTDVSGGYSHANLSVANTQPKRGCWRCNVPGHTAAKCRAPLTKIVSGRCYKCGYSNHSSNDCKADPKKLNCARCHKKGHVASVCRTDWNKINAKADDKAALPQPPPSTSCGQQANAVNAESVGTEASTKGEVTVATVQTHTINETNMKPHYVGYLIPALPKDSWKNL</sequence>
<evidence type="ECO:0000259" key="3">
    <source>
        <dbReference type="PROSITE" id="PS50158"/>
    </source>
</evidence>
<feature type="compositionally biased region" description="Basic and acidic residues" evidence="2">
    <location>
        <begin position="118"/>
        <end position="133"/>
    </location>
</feature>
<dbReference type="GO" id="GO:0008270">
    <property type="term" value="F:zinc ion binding"/>
    <property type="evidence" value="ECO:0007669"/>
    <property type="project" value="UniProtKB-KW"/>
</dbReference>
<evidence type="ECO:0000256" key="1">
    <source>
        <dbReference type="PROSITE-ProRule" id="PRU00047"/>
    </source>
</evidence>
<name>A0A7J6N8L7_PEROL</name>
<keyword evidence="1" id="KW-0863">Zinc-finger</keyword>
<gene>
    <name evidence="4" type="ORF">FOZ60_014384</name>
</gene>
<dbReference type="EMBL" id="JABANP010000677">
    <property type="protein sequence ID" value="KAF4679877.1"/>
    <property type="molecule type" value="Genomic_DNA"/>
</dbReference>
<keyword evidence="1" id="KW-0479">Metal-binding</keyword>
<comment type="caution">
    <text evidence="4">The sequence shown here is derived from an EMBL/GenBank/DDBJ whole genome shotgun (WGS) entry which is preliminary data.</text>
</comment>
<accession>A0A7J6N8L7</accession>
<protein>
    <recommendedName>
        <fullName evidence="3">CCHC-type domain-containing protein</fullName>
    </recommendedName>
</protein>
<dbReference type="SMART" id="SM00343">
    <property type="entry name" value="ZnF_C2HC"/>
    <property type="match status" value="3"/>
</dbReference>
<feature type="region of interest" description="Disordered" evidence="2">
    <location>
        <begin position="84"/>
        <end position="141"/>
    </location>
</feature>
<dbReference type="AlphaFoldDB" id="A0A7J6N8L7"/>
<dbReference type="InterPro" id="IPR001878">
    <property type="entry name" value="Znf_CCHC"/>
</dbReference>
<evidence type="ECO:0000313" key="5">
    <source>
        <dbReference type="Proteomes" id="UP000541610"/>
    </source>
</evidence>
<dbReference type="OrthoDB" id="7405130at2759"/>
<dbReference type="SUPFAM" id="SSF57756">
    <property type="entry name" value="Retrovirus zinc finger-like domains"/>
    <property type="match status" value="1"/>
</dbReference>
<dbReference type="GO" id="GO:0003676">
    <property type="term" value="F:nucleic acid binding"/>
    <property type="evidence" value="ECO:0007669"/>
    <property type="project" value="InterPro"/>
</dbReference>
<evidence type="ECO:0000313" key="4">
    <source>
        <dbReference type="EMBL" id="KAF4679877.1"/>
    </source>
</evidence>
<keyword evidence="1" id="KW-0862">Zinc</keyword>
<proteinExistence type="predicted"/>
<feature type="compositionally biased region" description="Acidic residues" evidence="2">
    <location>
        <begin position="99"/>
        <end position="108"/>
    </location>
</feature>
<feature type="domain" description="CCHC-type" evidence="3">
    <location>
        <begin position="590"/>
        <end position="604"/>
    </location>
</feature>
<evidence type="ECO:0000256" key="2">
    <source>
        <dbReference type="SAM" id="MobiDB-lite"/>
    </source>
</evidence>
<dbReference type="PROSITE" id="PS50158">
    <property type="entry name" value="ZF_CCHC"/>
    <property type="match status" value="2"/>
</dbReference>
<dbReference type="Proteomes" id="UP000541610">
    <property type="component" value="Unassembled WGS sequence"/>
</dbReference>
<feature type="domain" description="CCHC-type" evidence="3">
    <location>
        <begin position="614"/>
        <end position="629"/>
    </location>
</feature>
<reference evidence="4 5" key="1">
    <citation type="submission" date="2020-04" db="EMBL/GenBank/DDBJ databases">
        <title>Perkinsus olseni comparative genomics.</title>
        <authorList>
            <person name="Bogema D.R."/>
        </authorList>
    </citation>
    <scope>NUCLEOTIDE SEQUENCE [LARGE SCALE GENOMIC DNA]</scope>
    <source>
        <strain evidence="4">00978-12</strain>
    </source>
</reference>
<dbReference type="InterPro" id="IPR036875">
    <property type="entry name" value="Znf_CCHC_sf"/>
</dbReference>
<dbReference type="Gene3D" id="4.10.60.10">
    <property type="entry name" value="Zinc finger, CCHC-type"/>
    <property type="match status" value="1"/>
</dbReference>
<organism evidence="4 5">
    <name type="scientific">Perkinsus olseni</name>
    <name type="common">Perkinsus atlanticus</name>
    <dbReference type="NCBI Taxonomy" id="32597"/>
    <lineage>
        <taxon>Eukaryota</taxon>
        <taxon>Sar</taxon>
        <taxon>Alveolata</taxon>
        <taxon>Perkinsozoa</taxon>
        <taxon>Perkinsea</taxon>
        <taxon>Perkinsida</taxon>
        <taxon>Perkinsidae</taxon>
        <taxon>Perkinsus</taxon>
    </lineage>
</organism>